<dbReference type="Proteomes" id="UP000887565">
    <property type="component" value="Unplaced"/>
</dbReference>
<keyword evidence="1" id="KW-1185">Reference proteome</keyword>
<accession>A0A915KRZ5</accession>
<protein>
    <submittedName>
        <fullName evidence="2">Uncharacterized protein</fullName>
    </submittedName>
</protein>
<evidence type="ECO:0000313" key="1">
    <source>
        <dbReference type="Proteomes" id="UP000887565"/>
    </source>
</evidence>
<reference evidence="2" key="1">
    <citation type="submission" date="2022-11" db="UniProtKB">
        <authorList>
            <consortium name="WormBaseParasite"/>
        </authorList>
    </citation>
    <scope>IDENTIFICATION</scope>
</reference>
<organism evidence="1 2">
    <name type="scientific">Romanomermis culicivorax</name>
    <name type="common">Nematode worm</name>
    <dbReference type="NCBI Taxonomy" id="13658"/>
    <lineage>
        <taxon>Eukaryota</taxon>
        <taxon>Metazoa</taxon>
        <taxon>Ecdysozoa</taxon>
        <taxon>Nematoda</taxon>
        <taxon>Enoplea</taxon>
        <taxon>Dorylaimia</taxon>
        <taxon>Mermithida</taxon>
        <taxon>Mermithoidea</taxon>
        <taxon>Mermithidae</taxon>
        <taxon>Romanomermis</taxon>
    </lineage>
</organism>
<proteinExistence type="predicted"/>
<evidence type="ECO:0000313" key="2">
    <source>
        <dbReference type="WBParaSite" id="nRc.2.0.1.t41669-RA"/>
    </source>
</evidence>
<name>A0A915KRZ5_ROMCU</name>
<dbReference type="AlphaFoldDB" id="A0A915KRZ5"/>
<sequence>MKLANQKRCFASYVYVYGNPLKWISEVTACRLTAPLVFMEDVKNACFSPKLKVMQGTCRHFGVPHVGAAVWASAMAALNHYGIGRFGVSYFSAEAMEIDSGTAHSNNAFEFLEADCRDGFDSDFPTRTDAGVF</sequence>
<dbReference type="WBParaSite" id="nRc.2.0.1.t41669-RA">
    <property type="protein sequence ID" value="nRc.2.0.1.t41669-RA"/>
    <property type="gene ID" value="nRc.2.0.1.g41669"/>
</dbReference>